<evidence type="ECO:0000256" key="3">
    <source>
        <dbReference type="ARBA" id="ARBA00022475"/>
    </source>
</evidence>
<reference evidence="10 11" key="1">
    <citation type="submission" date="2018-07" db="EMBL/GenBank/DDBJ databases">
        <title>Genome sequences of Haloplanus sp. CBA1113.</title>
        <authorList>
            <person name="Kim Y.B."/>
            <person name="Roh S.W."/>
        </authorList>
    </citation>
    <scope>NUCLEOTIDE SEQUENCE [LARGE SCALE GENOMIC DNA]</scope>
    <source>
        <strain evidence="10 11">CBA1113</strain>
    </source>
</reference>
<keyword evidence="6 8" id="KW-1133">Transmembrane helix</keyword>
<dbReference type="InterPro" id="IPR007387">
    <property type="entry name" value="TRAP_DctQ"/>
</dbReference>
<evidence type="ECO:0000256" key="7">
    <source>
        <dbReference type="ARBA" id="ARBA00023136"/>
    </source>
</evidence>
<evidence type="ECO:0000256" key="6">
    <source>
        <dbReference type="ARBA" id="ARBA00022989"/>
    </source>
</evidence>
<name>A0A345DZZ9_9EURY</name>
<comment type="subcellular location">
    <subcellularLocation>
        <location evidence="1">Cell inner membrane</location>
        <topology evidence="1">Multi-pass membrane protein</topology>
    </subcellularLocation>
</comment>
<feature type="transmembrane region" description="Helical" evidence="8">
    <location>
        <begin position="104"/>
        <end position="127"/>
    </location>
</feature>
<dbReference type="InterPro" id="IPR055348">
    <property type="entry name" value="DctQ"/>
</dbReference>
<dbReference type="AlphaFoldDB" id="A0A345DZZ9"/>
<evidence type="ECO:0000256" key="4">
    <source>
        <dbReference type="ARBA" id="ARBA00022519"/>
    </source>
</evidence>
<sequence>MSSTLSRYAETLLDPERLQETRLGPVERNLELYLGGTLLVVYGLVIGFSVIQRTLTSEQALWAQESAIGMFVWVAWLSVAYVIRNEDHLRFTMVLSGLSNTGRYVVYWVEWLCWLAFAGVVFVYSLPVFGDFLSRGGTITGTPVPDAITYLAVTVGIALVLFRVAEQMLWVSYAFRRGDDITYADGEVVGE</sequence>
<keyword evidence="5 8" id="KW-0812">Transmembrane</keyword>
<evidence type="ECO:0000259" key="9">
    <source>
        <dbReference type="Pfam" id="PF04290"/>
    </source>
</evidence>
<dbReference type="GO" id="GO:0005886">
    <property type="term" value="C:plasma membrane"/>
    <property type="evidence" value="ECO:0007669"/>
    <property type="project" value="UniProtKB-SubCell"/>
</dbReference>
<evidence type="ECO:0000256" key="5">
    <source>
        <dbReference type="ARBA" id="ARBA00022692"/>
    </source>
</evidence>
<organism evidence="10 11">
    <name type="scientific">Haloplanus rubicundus</name>
    <dbReference type="NCBI Taxonomy" id="1547898"/>
    <lineage>
        <taxon>Archaea</taxon>
        <taxon>Methanobacteriati</taxon>
        <taxon>Methanobacteriota</taxon>
        <taxon>Stenosarchaea group</taxon>
        <taxon>Halobacteria</taxon>
        <taxon>Halobacteriales</taxon>
        <taxon>Haloferacaceae</taxon>
        <taxon>Haloplanus</taxon>
    </lineage>
</organism>
<keyword evidence="3" id="KW-1003">Cell membrane</keyword>
<evidence type="ECO:0000256" key="1">
    <source>
        <dbReference type="ARBA" id="ARBA00004429"/>
    </source>
</evidence>
<dbReference type="GeneID" id="37282359"/>
<proteinExistence type="predicted"/>
<evidence type="ECO:0000256" key="2">
    <source>
        <dbReference type="ARBA" id="ARBA00022448"/>
    </source>
</evidence>
<dbReference type="RefSeq" id="WP_114584670.1">
    <property type="nucleotide sequence ID" value="NZ_CP031150.1"/>
</dbReference>
<evidence type="ECO:0000313" key="11">
    <source>
        <dbReference type="Proteomes" id="UP000253273"/>
    </source>
</evidence>
<keyword evidence="11" id="KW-1185">Reference proteome</keyword>
<keyword evidence="7 8" id="KW-0472">Membrane</keyword>
<dbReference type="EMBL" id="CP031150">
    <property type="protein sequence ID" value="AXG05521.1"/>
    <property type="molecule type" value="Genomic_DNA"/>
</dbReference>
<feature type="domain" description="Tripartite ATP-independent periplasmic transporters DctQ component" evidence="9">
    <location>
        <begin position="44"/>
        <end position="169"/>
    </location>
</feature>
<accession>A0A345DZZ9</accession>
<gene>
    <name evidence="10" type="ORF">DU500_03200</name>
</gene>
<keyword evidence="4" id="KW-0997">Cell inner membrane</keyword>
<dbReference type="Pfam" id="PF04290">
    <property type="entry name" value="DctQ"/>
    <property type="match status" value="1"/>
</dbReference>
<dbReference type="Proteomes" id="UP000253273">
    <property type="component" value="Chromosome"/>
</dbReference>
<dbReference type="PANTHER" id="PTHR35011">
    <property type="entry name" value="2,3-DIKETO-L-GULONATE TRAP TRANSPORTER SMALL PERMEASE PROTEIN YIAM"/>
    <property type="match status" value="1"/>
</dbReference>
<feature type="transmembrane region" description="Helical" evidence="8">
    <location>
        <begin position="63"/>
        <end position="83"/>
    </location>
</feature>
<feature type="transmembrane region" description="Helical" evidence="8">
    <location>
        <begin position="147"/>
        <end position="165"/>
    </location>
</feature>
<protein>
    <submittedName>
        <fullName evidence="10">TRAP transporter small permease</fullName>
    </submittedName>
</protein>
<evidence type="ECO:0000313" key="10">
    <source>
        <dbReference type="EMBL" id="AXG05521.1"/>
    </source>
</evidence>
<dbReference type="OrthoDB" id="195302at2157"/>
<evidence type="ECO:0000256" key="8">
    <source>
        <dbReference type="SAM" id="Phobius"/>
    </source>
</evidence>
<keyword evidence="2" id="KW-0813">Transport</keyword>
<dbReference type="KEGG" id="haj:DU500_03200"/>
<feature type="transmembrane region" description="Helical" evidence="8">
    <location>
        <begin position="32"/>
        <end position="51"/>
    </location>
</feature>